<accession>A0A934VLA1</accession>
<sequence>MADYIPQSDPEFQAWQKTLLAAFTADPASYGLTAEQLATLSDLQAPWEEAYTAWGPAQDAARAATTVKYEKRENYEKQIRTLSQLI</sequence>
<reference evidence="1" key="1">
    <citation type="submission" date="2021-01" db="EMBL/GenBank/DDBJ databases">
        <title>Modified the classification status of verrucomicrobia.</title>
        <authorList>
            <person name="Feng X."/>
        </authorList>
    </citation>
    <scope>NUCLEOTIDE SEQUENCE</scope>
    <source>
        <strain evidence="1">KCTC 12986</strain>
    </source>
</reference>
<dbReference type="EMBL" id="JAENIO010000002">
    <property type="protein sequence ID" value="MBK1832670.1"/>
    <property type="molecule type" value="Genomic_DNA"/>
</dbReference>
<organism evidence="1 2">
    <name type="scientific">Roseibacillus ishigakijimensis</name>
    <dbReference type="NCBI Taxonomy" id="454146"/>
    <lineage>
        <taxon>Bacteria</taxon>
        <taxon>Pseudomonadati</taxon>
        <taxon>Verrucomicrobiota</taxon>
        <taxon>Verrucomicrobiia</taxon>
        <taxon>Verrucomicrobiales</taxon>
        <taxon>Verrucomicrobiaceae</taxon>
        <taxon>Roseibacillus</taxon>
    </lineage>
</organism>
<keyword evidence="2" id="KW-1185">Reference proteome</keyword>
<dbReference type="Proteomes" id="UP000604083">
    <property type="component" value="Unassembled WGS sequence"/>
</dbReference>
<dbReference type="AlphaFoldDB" id="A0A934VLA1"/>
<dbReference type="RefSeq" id="WP_200390102.1">
    <property type="nucleotide sequence ID" value="NZ_JAENIO010000002.1"/>
</dbReference>
<protein>
    <submittedName>
        <fullName evidence="1">Uncharacterized protein</fullName>
    </submittedName>
</protein>
<name>A0A934VLA1_9BACT</name>
<gene>
    <name evidence="1" type="ORF">JIN78_01240</name>
</gene>
<evidence type="ECO:0000313" key="2">
    <source>
        <dbReference type="Proteomes" id="UP000604083"/>
    </source>
</evidence>
<proteinExistence type="predicted"/>
<evidence type="ECO:0000313" key="1">
    <source>
        <dbReference type="EMBL" id="MBK1832670.1"/>
    </source>
</evidence>
<comment type="caution">
    <text evidence="1">The sequence shown here is derived from an EMBL/GenBank/DDBJ whole genome shotgun (WGS) entry which is preliminary data.</text>
</comment>